<comment type="similarity">
    <text evidence="1">Belongs to the fantastic four family.</text>
</comment>
<evidence type="ECO:0000256" key="1">
    <source>
        <dbReference type="ARBA" id="ARBA00008690"/>
    </source>
</evidence>
<sequence>MGEEGLEEKGGEGNLGRAINIIVGSNDYKNIKDQTNLNKPFPWLVAMEGKTFSGLKDQLKTPSPPKPTLLRSQSIPASWGSSIFSNPNEANNVNNVADEFVHLSLEECSLSFVDSLDATLSFSSSFPSSCLLNLSDVQSEASSGLEEEIKNVETKKYVAFGNSTKKKGLFPPPISCLKLFNKGTPYGYLNYNEETDSFVLEEIKIPQGDMLRASRSGGRLRLTFVISDDESSDIEEEIMEEEDINGTVE</sequence>
<dbReference type="InterPro" id="IPR021410">
    <property type="entry name" value="FAF"/>
</dbReference>
<dbReference type="PANTHER" id="PTHR33155:SF64">
    <property type="entry name" value="FAF DOMAIN-CONTAINING PROTEIN"/>
    <property type="match status" value="1"/>
</dbReference>
<dbReference type="Pfam" id="PF11250">
    <property type="entry name" value="FAF"/>
    <property type="match status" value="1"/>
</dbReference>
<comment type="caution">
    <text evidence="3">The sequence shown here is derived from an EMBL/GenBank/DDBJ whole genome shotgun (WGS) entry which is preliminary data.</text>
</comment>
<dbReference type="AlphaFoldDB" id="A0AAV1QWN4"/>
<protein>
    <recommendedName>
        <fullName evidence="2">FAF domain-containing protein</fullName>
    </recommendedName>
</protein>
<gene>
    <name evidence="3" type="ORF">DCAF_LOCUS2892</name>
</gene>
<dbReference type="PANTHER" id="PTHR33155">
    <property type="entry name" value="FANTASTIC FOUR-LIKE PROTEIN (DUF3049)"/>
    <property type="match status" value="1"/>
</dbReference>
<accession>A0AAV1QWN4</accession>
<dbReference type="EMBL" id="CAWUPB010000850">
    <property type="protein sequence ID" value="CAK7325220.1"/>
    <property type="molecule type" value="Genomic_DNA"/>
</dbReference>
<proteinExistence type="inferred from homology"/>
<evidence type="ECO:0000313" key="4">
    <source>
        <dbReference type="Proteomes" id="UP001314170"/>
    </source>
</evidence>
<keyword evidence="4" id="KW-1185">Reference proteome</keyword>
<organism evidence="3 4">
    <name type="scientific">Dovyalis caffra</name>
    <dbReference type="NCBI Taxonomy" id="77055"/>
    <lineage>
        <taxon>Eukaryota</taxon>
        <taxon>Viridiplantae</taxon>
        <taxon>Streptophyta</taxon>
        <taxon>Embryophyta</taxon>
        <taxon>Tracheophyta</taxon>
        <taxon>Spermatophyta</taxon>
        <taxon>Magnoliopsida</taxon>
        <taxon>eudicotyledons</taxon>
        <taxon>Gunneridae</taxon>
        <taxon>Pentapetalae</taxon>
        <taxon>rosids</taxon>
        <taxon>fabids</taxon>
        <taxon>Malpighiales</taxon>
        <taxon>Salicaceae</taxon>
        <taxon>Flacourtieae</taxon>
        <taxon>Dovyalis</taxon>
    </lineage>
</organism>
<name>A0AAV1QWN4_9ROSI</name>
<feature type="domain" description="FAF" evidence="2">
    <location>
        <begin position="170"/>
        <end position="224"/>
    </location>
</feature>
<dbReference type="InterPro" id="IPR046431">
    <property type="entry name" value="FAF_dom"/>
</dbReference>
<dbReference type="Proteomes" id="UP001314170">
    <property type="component" value="Unassembled WGS sequence"/>
</dbReference>
<evidence type="ECO:0000313" key="3">
    <source>
        <dbReference type="EMBL" id="CAK7325220.1"/>
    </source>
</evidence>
<evidence type="ECO:0000259" key="2">
    <source>
        <dbReference type="Pfam" id="PF11250"/>
    </source>
</evidence>
<reference evidence="3 4" key="1">
    <citation type="submission" date="2024-01" db="EMBL/GenBank/DDBJ databases">
        <authorList>
            <person name="Waweru B."/>
        </authorList>
    </citation>
    <scope>NUCLEOTIDE SEQUENCE [LARGE SCALE GENOMIC DNA]</scope>
</reference>